<evidence type="ECO:0000313" key="3">
    <source>
        <dbReference type="Proteomes" id="UP000287651"/>
    </source>
</evidence>
<dbReference type="Gene3D" id="1.10.10.790">
    <property type="entry name" value="Surp module"/>
    <property type="match status" value="1"/>
</dbReference>
<evidence type="ECO:0000313" key="2">
    <source>
        <dbReference type="EMBL" id="RRT63781.1"/>
    </source>
</evidence>
<feature type="region of interest" description="Disordered" evidence="1">
    <location>
        <begin position="1"/>
        <end position="21"/>
    </location>
</feature>
<organism evidence="2 3">
    <name type="scientific">Ensete ventricosum</name>
    <name type="common">Abyssinian banana</name>
    <name type="synonym">Musa ensete</name>
    <dbReference type="NCBI Taxonomy" id="4639"/>
    <lineage>
        <taxon>Eukaryota</taxon>
        <taxon>Viridiplantae</taxon>
        <taxon>Streptophyta</taxon>
        <taxon>Embryophyta</taxon>
        <taxon>Tracheophyta</taxon>
        <taxon>Spermatophyta</taxon>
        <taxon>Magnoliopsida</taxon>
        <taxon>Liliopsida</taxon>
        <taxon>Zingiberales</taxon>
        <taxon>Musaceae</taxon>
        <taxon>Ensete</taxon>
    </lineage>
</organism>
<name>A0A444E0C5_ENSVE</name>
<dbReference type="AlphaFoldDB" id="A0A444E0C5"/>
<dbReference type="SUPFAM" id="SSF109905">
    <property type="entry name" value="Surp module (SWAP domain)"/>
    <property type="match status" value="1"/>
</dbReference>
<dbReference type="GO" id="GO:0003723">
    <property type="term" value="F:RNA binding"/>
    <property type="evidence" value="ECO:0007669"/>
    <property type="project" value="InterPro"/>
</dbReference>
<dbReference type="Proteomes" id="UP000287651">
    <property type="component" value="Unassembled WGS sequence"/>
</dbReference>
<comment type="caution">
    <text evidence="2">The sequence shown here is derived from an EMBL/GenBank/DDBJ whole genome shotgun (WGS) entry which is preliminary data.</text>
</comment>
<sequence>MLAPTLPLPAAPSDGHLGPIRPAHVSNDALANKPQEREGLAAAPVATHTRTIGIIDPPPDIRVIIDKTVAFVAKNGPEV</sequence>
<proteinExistence type="predicted"/>
<evidence type="ECO:0000256" key="1">
    <source>
        <dbReference type="SAM" id="MobiDB-lite"/>
    </source>
</evidence>
<gene>
    <name evidence="2" type="ORF">B296_00005801</name>
</gene>
<protein>
    <submittedName>
        <fullName evidence="2">Uncharacterized protein</fullName>
    </submittedName>
</protein>
<dbReference type="InterPro" id="IPR035967">
    <property type="entry name" value="SWAP/Surp_sf"/>
</dbReference>
<accession>A0A444E0C5</accession>
<reference evidence="2 3" key="1">
    <citation type="journal article" date="2014" name="Agronomy (Basel)">
        <title>A Draft Genome Sequence for Ensete ventricosum, the Drought-Tolerant Tree Against Hunger.</title>
        <authorList>
            <person name="Harrison J."/>
            <person name="Moore K.A."/>
            <person name="Paszkiewicz K."/>
            <person name="Jones T."/>
            <person name="Grant M."/>
            <person name="Ambacheew D."/>
            <person name="Muzemil S."/>
            <person name="Studholme D.J."/>
        </authorList>
    </citation>
    <scope>NUCLEOTIDE SEQUENCE [LARGE SCALE GENOMIC DNA]</scope>
</reference>
<dbReference type="EMBL" id="AMZH03006463">
    <property type="protein sequence ID" value="RRT63781.1"/>
    <property type="molecule type" value="Genomic_DNA"/>
</dbReference>
<feature type="compositionally biased region" description="Pro residues" evidence="1">
    <location>
        <begin position="1"/>
        <end position="10"/>
    </location>
</feature>
<dbReference type="GO" id="GO:0006396">
    <property type="term" value="P:RNA processing"/>
    <property type="evidence" value="ECO:0007669"/>
    <property type="project" value="InterPro"/>
</dbReference>